<reference evidence="1 2" key="1">
    <citation type="submission" date="2016-10" db="EMBL/GenBank/DDBJ databases">
        <authorList>
            <person name="de Groot N.N."/>
        </authorList>
    </citation>
    <scope>NUCLEOTIDE SEQUENCE [LARGE SCALE GENOMIC DNA]</scope>
    <source>
        <strain evidence="1 2">CGMCC 1.11030</strain>
    </source>
</reference>
<dbReference type="EMBL" id="FOQH01000006">
    <property type="protein sequence ID" value="SFI35921.1"/>
    <property type="molecule type" value="Genomic_DNA"/>
</dbReference>
<name>A0A1I3HJT1_9RHOB</name>
<proteinExistence type="predicted"/>
<dbReference type="OrthoDB" id="8455633at2"/>
<sequence length="125" mass="13308">MSTLSHEPPARSASWVFTQAPGRAFAAYDQARDALRAAGFSIGHTQKGAPTGLLSGDVDIRKWRNLSAADRAALHGTIAGDFRNGPVRVTLLSACPAKAAHRLEVEIGLRLARRLIRPTPSEVAA</sequence>
<dbReference type="Proteomes" id="UP000199377">
    <property type="component" value="Unassembled WGS sequence"/>
</dbReference>
<dbReference type="RefSeq" id="WP_092860404.1">
    <property type="nucleotide sequence ID" value="NZ_FOQH01000006.1"/>
</dbReference>
<gene>
    <name evidence="1" type="ORF">SAMN05216258_10633</name>
</gene>
<keyword evidence="2" id="KW-1185">Reference proteome</keyword>
<evidence type="ECO:0000313" key="1">
    <source>
        <dbReference type="EMBL" id="SFI35921.1"/>
    </source>
</evidence>
<evidence type="ECO:0000313" key="2">
    <source>
        <dbReference type="Proteomes" id="UP000199377"/>
    </source>
</evidence>
<dbReference type="STRING" id="1114924.SAMN05216258_10633"/>
<dbReference type="AlphaFoldDB" id="A0A1I3HJT1"/>
<accession>A0A1I3HJT1</accession>
<organism evidence="1 2">
    <name type="scientific">Albimonas pacifica</name>
    <dbReference type="NCBI Taxonomy" id="1114924"/>
    <lineage>
        <taxon>Bacteria</taxon>
        <taxon>Pseudomonadati</taxon>
        <taxon>Pseudomonadota</taxon>
        <taxon>Alphaproteobacteria</taxon>
        <taxon>Rhodobacterales</taxon>
        <taxon>Paracoccaceae</taxon>
        <taxon>Albimonas</taxon>
    </lineage>
</organism>
<protein>
    <submittedName>
        <fullName evidence="1">Uncharacterized protein</fullName>
    </submittedName>
</protein>